<protein>
    <submittedName>
        <fullName evidence="8 9">Reproductive homeobox on X chromosome 3</fullName>
    </submittedName>
</protein>
<evidence type="ECO:0000256" key="4">
    <source>
        <dbReference type="PROSITE-ProRule" id="PRU00108"/>
    </source>
</evidence>
<name>Q4TU79_RAT</name>
<reference evidence="8" key="3">
    <citation type="submission" date="2005-06" db="EMBL/GenBank/DDBJ databases">
        <title>Rhox: a new homeobox gene cluster on the rat X chromosome.</title>
        <authorList>
            <person name="Maclean J.A.II."/>
            <person name="Bruce S.R."/>
            <person name="Wilkinson M.F."/>
        </authorList>
    </citation>
    <scope>NUCLEOTIDE SEQUENCE</scope>
    <source>
        <strain evidence="8">Sprague-Dawley</strain>
    </source>
</reference>
<feature type="compositionally biased region" description="Basic and acidic residues" evidence="6">
    <location>
        <begin position="11"/>
        <end position="23"/>
    </location>
</feature>
<keyword evidence="2 4" id="KW-0371">Homeobox</keyword>
<feature type="region of interest" description="Disordered" evidence="6">
    <location>
        <begin position="44"/>
        <end position="94"/>
    </location>
</feature>
<reference evidence="9" key="4">
    <citation type="submission" date="2025-05" db="UniProtKB">
        <authorList>
            <consortium name="Ensembl"/>
        </authorList>
    </citation>
    <scope>IDENTIFICATION</scope>
    <source>
        <strain evidence="9">Brown Norway</strain>
    </source>
</reference>
<evidence type="ECO:0000256" key="5">
    <source>
        <dbReference type="RuleBase" id="RU000682"/>
    </source>
</evidence>
<dbReference type="RefSeq" id="NP_001129079.1">
    <property type="nucleotide sequence ID" value="NM_001135607.1"/>
</dbReference>
<dbReference type="AlphaFoldDB" id="Q4TU79"/>
<dbReference type="HOGENOM" id="CLU_111625_0_0_1"/>
<evidence type="ECO:0000256" key="1">
    <source>
        <dbReference type="ARBA" id="ARBA00023125"/>
    </source>
</evidence>
<dbReference type="PROSITE" id="PS50071">
    <property type="entry name" value="HOMEOBOX_2"/>
    <property type="match status" value="1"/>
</dbReference>
<dbReference type="KEGG" id="rno:100190895"/>
<dbReference type="PANTHER" id="PTHR47465:SF4">
    <property type="entry name" value="REPRODUCTIVE HOMEOBOX 3A-RELATED"/>
    <property type="match status" value="1"/>
</dbReference>
<dbReference type="CTD" id="100190895"/>
<feature type="DNA-binding region" description="Homeobox" evidence="4">
    <location>
        <begin position="97"/>
        <end position="156"/>
    </location>
</feature>
<dbReference type="GeneTree" id="ENSGT01150000287259"/>
<evidence type="ECO:0000313" key="8">
    <source>
        <dbReference type="EMBL" id="AAY58262.1"/>
    </source>
</evidence>
<feature type="compositionally biased region" description="Basic and acidic residues" evidence="6">
    <location>
        <begin position="73"/>
        <end position="85"/>
    </location>
</feature>
<dbReference type="SUPFAM" id="SSF46689">
    <property type="entry name" value="Homeodomain-like"/>
    <property type="match status" value="1"/>
</dbReference>
<dbReference type="GO" id="GO:0001228">
    <property type="term" value="F:DNA-binding transcription activator activity, RNA polymerase II-specific"/>
    <property type="evidence" value="ECO:0000318"/>
    <property type="project" value="GO_Central"/>
</dbReference>
<dbReference type="RGD" id="2301305">
    <property type="gene designation" value="Rhoxf3"/>
</dbReference>
<dbReference type="GO" id="GO:0005634">
    <property type="term" value="C:nucleus"/>
    <property type="evidence" value="ECO:0000318"/>
    <property type="project" value="GO_Central"/>
</dbReference>
<dbReference type="SMART" id="SM00389">
    <property type="entry name" value="HOX"/>
    <property type="match status" value="1"/>
</dbReference>
<dbReference type="Ensembl" id="ENSRNOT00000089754.4">
    <property type="protein sequence ID" value="ENSRNOP00000073620.1"/>
    <property type="gene ID" value="ENSRNOG00000053351.4"/>
</dbReference>
<dbReference type="PaxDb" id="10116-ENSRNOP00000047745"/>
<evidence type="ECO:0000313" key="11">
    <source>
        <dbReference type="RGD" id="2301305"/>
    </source>
</evidence>
<dbReference type="InterPro" id="IPR009057">
    <property type="entry name" value="Homeodomain-like_sf"/>
</dbReference>
<dbReference type="EMBL" id="DQ058651">
    <property type="protein sequence ID" value="AAY58262.1"/>
    <property type="molecule type" value="mRNA"/>
</dbReference>
<dbReference type="OMA" id="EPAMGAT"/>
<feature type="region of interest" description="Disordered" evidence="6">
    <location>
        <begin position="1"/>
        <end position="30"/>
    </location>
</feature>
<reference evidence="8" key="2">
    <citation type="submission" date="2005-05" db="EMBL/GenBank/DDBJ databases">
        <authorList>
            <person name="MacLean J.A.II."/>
            <person name="Wayne C.M."/>
            <person name="Bruce S.R."/>
            <person name="Wilkinson M.F."/>
        </authorList>
    </citation>
    <scope>NUCLEOTIDE SEQUENCE</scope>
    <source>
        <strain evidence="8">Sprague-Dawley</strain>
    </source>
</reference>
<keyword evidence="1 4" id="KW-0238">DNA-binding</keyword>
<evidence type="ECO:0000256" key="6">
    <source>
        <dbReference type="SAM" id="MobiDB-lite"/>
    </source>
</evidence>
<dbReference type="PANTHER" id="PTHR47465">
    <property type="entry name" value="MCG113260-RELATED-RELATED"/>
    <property type="match status" value="1"/>
</dbReference>
<feature type="domain" description="Homeobox" evidence="7">
    <location>
        <begin position="95"/>
        <end position="155"/>
    </location>
</feature>
<dbReference type="GO" id="GO:0003677">
    <property type="term" value="F:DNA binding"/>
    <property type="evidence" value="ECO:0007669"/>
    <property type="project" value="UniProtKB-UniRule"/>
</dbReference>
<dbReference type="InterPro" id="IPR001356">
    <property type="entry name" value="HD"/>
</dbReference>
<dbReference type="UCSC" id="RGD:2301305">
    <property type="organism name" value="rat"/>
</dbReference>
<dbReference type="Proteomes" id="UP000002494">
    <property type="component" value="Chromosome X"/>
</dbReference>
<evidence type="ECO:0000256" key="3">
    <source>
        <dbReference type="ARBA" id="ARBA00023242"/>
    </source>
</evidence>
<dbReference type="Bgee" id="ENSRNOG00000040010">
    <property type="expression patterns" value="Expressed in skeletal muscle tissue and 3 other cell types or tissues"/>
</dbReference>
<evidence type="ECO:0000313" key="9">
    <source>
        <dbReference type="Ensembl" id="ENSRNOP00000073620.1"/>
    </source>
</evidence>
<comment type="subcellular location">
    <subcellularLocation>
        <location evidence="4 5">Nucleus</location>
    </subcellularLocation>
</comment>
<keyword evidence="3 4" id="KW-0539">Nucleus</keyword>
<dbReference type="STRING" id="10116.ENSRNOP00000047745"/>
<dbReference type="GeneID" id="100190895"/>
<dbReference type="CDD" id="cd00086">
    <property type="entry name" value="homeodomain"/>
    <property type="match status" value="1"/>
</dbReference>
<organism evidence="8">
    <name type="scientific">Rattus norvegicus</name>
    <name type="common">Rat</name>
    <dbReference type="NCBI Taxonomy" id="10116"/>
    <lineage>
        <taxon>Eukaryota</taxon>
        <taxon>Metazoa</taxon>
        <taxon>Chordata</taxon>
        <taxon>Craniata</taxon>
        <taxon>Vertebrata</taxon>
        <taxon>Euteleostomi</taxon>
        <taxon>Mammalia</taxon>
        <taxon>Eutheria</taxon>
        <taxon>Euarchontoglires</taxon>
        <taxon>Glires</taxon>
        <taxon>Rodentia</taxon>
        <taxon>Myomorpha</taxon>
        <taxon>Muroidea</taxon>
        <taxon>Muridae</taxon>
        <taxon>Murinae</taxon>
        <taxon>Rattus</taxon>
    </lineage>
</organism>
<dbReference type="GO" id="GO:0006357">
    <property type="term" value="P:regulation of transcription by RNA polymerase II"/>
    <property type="evidence" value="ECO:0000318"/>
    <property type="project" value="GO_Central"/>
</dbReference>
<proteinExistence type="evidence at transcript level"/>
<keyword evidence="10" id="KW-1185">Reference proteome</keyword>
<sequence length="158" mass="18099">MDSTQGTKVLLTEEGRNEEDRGQGEPAMGATAAKVRVIKELNREGPAAGTAGLVDTDVNKEDGGANGGQKNEQQLKEPIPEHAEGKSVQSVPRQVPRRRLRHRFTQWQLEELESIFKANCFLSVEARKQLARWMGVTEAIVKRWFRKRREQYRRYKRL</sequence>
<evidence type="ECO:0000256" key="2">
    <source>
        <dbReference type="ARBA" id="ARBA00023155"/>
    </source>
</evidence>
<gene>
    <name evidence="11" type="primary">Rhoxf3</name>
    <name evidence="11" type="synonym">LOC103690001</name>
    <name evidence="9" type="synonym">Rhox3</name>
</gene>
<dbReference type="AGR" id="RGD:2301305"/>
<evidence type="ECO:0000313" key="10">
    <source>
        <dbReference type="Proteomes" id="UP000002494"/>
    </source>
</evidence>
<dbReference type="SMR" id="Q4TU79"/>
<evidence type="ECO:0000259" key="7">
    <source>
        <dbReference type="PROSITE" id="PS50071"/>
    </source>
</evidence>
<dbReference type="OrthoDB" id="9629846at2759"/>
<reference evidence="9 10" key="1">
    <citation type="journal article" date="2004" name="Nature">
        <title>Genome sequence of the Brown Norway rat yields insights into mammalian evolution.</title>
        <authorList>
            <consortium name="Rat Genome Sequencing Project Consortium"/>
            <person name="Gibbs R.A."/>
            <person name="Weinstock G.M."/>
            <person name="Metzker M.L."/>
            <person name="Muzny D.M."/>
            <person name="Sodergren E.J."/>
            <person name="Scherer S."/>
            <person name="Scott G."/>
            <person name="Steffen D."/>
            <person name="Worley K.C."/>
            <person name="Burch P.E."/>
            <person name="Okwuonu G."/>
            <person name="Hines S."/>
            <person name="Lewis L."/>
            <person name="Deramo C."/>
            <person name="Delgado O."/>
            <person name="Dugan-Rocha S."/>
            <person name="Miner G."/>
            <person name="Morgan M."/>
            <person name="Hawes A."/>
            <person name="Gill R."/>
            <person name="Holt R.A."/>
            <person name="Adams M.D."/>
            <person name="Amanatides P.G."/>
            <person name="Baden-Tillson H."/>
            <person name="Barnstead M."/>
            <person name="Chin S."/>
            <person name="Evans C.A."/>
            <person name="Ferriera S."/>
            <person name="Fosler C."/>
            <person name="Glodek A."/>
            <person name="Gu Z."/>
            <person name="Jennings D."/>
            <person name="Kraft C.L."/>
            <person name="Nguyen T."/>
            <person name="Pfannkoch C.M."/>
            <person name="Sitter C."/>
            <person name="Sutton G.G."/>
            <person name="Venter J.C."/>
            <person name="Woodage T."/>
            <person name="Smith D."/>
            <person name="Lee H.-M."/>
            <person name="Gustafson E."/>
            <person name="Cahill P."/>
            <person name="Kana A."/>
            <person name="Doucette-Stamm L."/>
            <person name="Weinstock K."/>
            <person name="Fechtel K."/>
            <person name="Weiss R.B."/>
            <person name="Dunn D.M."/>
            <person name="Green E.D."/>
            <person name="Blakesley R.W."/>
            <person name="Bouffard G.G."/>
            <person name="De Jong P.J."/>
            <person name="Osoegawa K."/>
            <person name="Zhu B."/>
            <person name="Marra M."/>
            <person name="Schein J."/>
            <person name="Bosdet I."/>
            <person name="Fjell C."/>
            <person name="Jones S."/>
            <person name="Krzywinski M."/>
            <person name="Mathewson C."/>
            <person name="Siddiqui A."/>
            <person name="Wye N."/>
            <person name="McPherson J."/>
            <person name="Zhao S."/>
            <person name="Fraser C.M."/>
            <person name="Shetty J."/>
            <person name="Shatsman S."/>
            <person name="Geer K."/>
            <person name="Chen Y."/>
            <person name="Abramzon S."/>
            <person name="Nierman W.C."/>
            <person name="Havlak P.H."/>
            <person name="Chen R."/>
            <person name="Durbin K.J."/>
            <person name="Egan A."/>
            <person name="Ren Y."/>
            <person name="Song X.-Z."/>
            <person name="Li B."/>
            <person name="Liu Y."/>
            <person name="Qin X."/>
            <person name="Cawley S."/>
            <person name="Cooney A.J."/>
            <person name="D'Souza L.M."/>
            <person name="Martin K."/>
            <person name="Wu J.Q."/>
            <person name="Gonzalez-Garay M.L."/>
            <person name="Jackson A.R."/>
            <person name="Kalafus K.J."/>
            <person name="McLeod M.P."/>
            <person name="Milosavljevic A."/>
            <person name="Virk D."/>
            <person name="Volkov A."/>
            <person name="Wheeler D.A."/>
            <person name="Zhang Z."/>
            <person name="Bailey J.A."/>
            <person name="Eichler E.E."/>
            <person name="Tuzun E."/>
            <person name="Birney E."/>
            <person name="Mongin E."/>
            <person name="Ureta-Vidal A."/>
            <person name="Woodwark C."/>
            <person name="Zdobnov E."/>
            <person name="Bork P."/>
            <person name="Suyama M."/>
            <person name="Torrents D."/>
            <person name="Alexandersson M."/>
            <person name="Trask B.J."/>
            <person name="Young J.M."/>
            <person name="Huang H."/>
            <person name="Wang H."/>
            <person name="Xing H."/>
            <person name="Daniels S."/>
            <person name="Gietzen D."/>
            <person name="Schmidt J."/>
            <person name="Stevens K."/>
            <person name="Vitt U."/>
            <person name="Wingrove J."/>
            <person name="Camara F."/>
            <person name="Mar Alba M."/>
            <person name="Abril J.F."/>
            <person name="Guigo R."/>
            <person name="Smit A."/>
            <person name="Dubchak I."/>
            <person name="Rubin E.M."/>
            <person name="Couronne O."/>
            <person name="Poliakov A."/>
            <person name="Huebner N."/>
            <person name="Ganten D."/>
            <person name="Goesele C."/>
            <person name="Hummel O."/>
            <person name="Kreitler T."/>
            <person name="Lee Y.-A."/>
            <person name="Monti J."/>
            <person name="Schulz H."/>
            <person name="Zimdahl H."/>
            <person name="Himmelbauer H."/>
            <person name="Lehrach H."/>
            <person name="Jacob H.J."/>
            <person name="Bromberg S."/>
            <person name="Gullings-Handley J."/>
            <person name="Jensen-Seaman M.I."/>
            <person name="Kwitek A.E."/>
            <person name="Lazar J."/>
            <person name="Pasko D."/>
            <person name="Tonellato P.J."/>
            <person name="Twigger S."/>
            <person name="Ponting C.P."/>
            <person name="Duarte J.M."/>
            <person name="Rice S."/>
            <person name="Goodstadt L."/>
            <person name="Beatson S.A."/>
            <person name="Emes R.D."/>
            <person name="Winter E.E."/>
            <person name="Webber C."/>
            <person name="Brandt P."/>
            <person name="Nyakatura G."/>
            <person name="Adetobi M."/>
            <person name="Chiaromonte F."/>
            <person name="Elnitski L."/>
            <person name="Eswara P."/>
            <person name="Hardison R.C."/>
            <person name="Hou M."/>
            <person name="Kolbe D."/>
            <person name="Makova K."/>
            <person name="Miller W."/>
            <person name="Nekrutenko A."/>
            <person name="Riemer C."/>
            <person name="Schwartz S."/>
            <person name="Taylor J."/>
            <person name="Yang S."/>
            <person name="Zhang Y."/>
            <person name="Lindpaintner K."/>
            <person name="Andrews T.D."/>
            <person name="Caccamo M."/>
            <person name="Clamp M."/>
            <person name="Clarke L."/>
            <person name="Curwen V."/>
            <person name="Durbin R.M."/>
            <person name="Eyras E."/>
            <person name="Searle S.M."/>
            <person name="Cooper G.M."/>
            <person name="Batzoglou S."/>
            <person name="Brudno M."/>
            <person name="Sidow A."/>
            <person name="Stone E.A."/>
            <person name="Payseur B.A."/>
            <person name="Bourque G."/>
            <person name="Lopez-Otin C."/>
            <person name="Puente X.S."/>
            <person name="Chakrabarti K."/>
            <person name="Chatterji S."/>
            <person name="Dewey C."/>
            <person name="Pachter L."/>
            <person name="Bray N."/>
            <person name="Yap V.B."/>
            <person name="Caspi A."/>
            <person name="Tesler G."/>
            <person name="Pevzner P.A."/>
            <person name="Haussler D."/>
            <person name="Roskin K.M."/>
            <person name="Baertsch R."/>
            <person name="Clawson H."/>
            <person name="Furey T.S."/>
            <person name="Hinrichs A.S."/>
            <person name="Karolchik D."/>
            <person name="Kent W.J."/>
            <person name="Rosenbloom K.R."/>
            <person name="Trumbower H."/>
            <person name="Weirauch M."/>
            <person name="Cooper D.N."/>
            <person name="Stenson P.D."/>
            <person name="Ma B."/>
            <person name="Brent M."/>
            <person name="Arumugam M."/>
            <person name="Shteynberg D."/>
            <person name="Copley R.R."/>
            <person name="Taylor M.S."/>
            <person name="Riethman H."/>
            <person name="Mudunuri U."/>
            <person name="Peterson J."/>
            <person name="Guyer M."/>
            <person name="Felsenfeld A."/>
            <person name="Old S."/>
            <person name="Mockrin S."/>
            <person name="Collins F.S."/>
        </authorList>
    </citation>
    <scope>NUCLEOTIDE SEQUENCE [LARGE SCALE GENOMIC DNA]</scope>
    <source>
        <strain evidence="9 10">Brown Norway</strain>
    </source>
</reference>
<dbReference type="Pfam" id="PF00046">
    <property type="entry name" value="Homeodomain"/>
    <property type="match status" value="1"/>
</dbReference>
<accession>Q4TU79</accession>
<dbReference type="Gene3D" id="1.10.10.60">
    <property type="entry name" value="Homeodomain-like"/>
    <property type="match status" value="1"/>
</dbReference>